<name>A0ABU4VK80_9ACTN</name>
<protein>
    <submittedName>
        <fullName evidence="6">Glycoside hydrolase family 3 N-terminal domain-containing protein</fullName>
    </submittedName>
</protein>
<dbReference type="InterPro" id="IPR001764">
    <property type="entry name" value="Glyco_hydro_3_N"/>
</dbReference>
<sequence length="407" mass="42459">MLSDQLRRVGPVRGIAVVAVGAAVALPVTKPVFDDALDDDAPVPAPAAANGPRALPPSASTPAVVTSADREAERAAREEAARRTESRRRASAIRRSGALVVTGFSGTTLPPATARQLRSGALGGVILMGRNITDAGQVRRLTDAVRAAAEAGGRPTPVIAVDQEGGEVRRLRFAAPERSARRIGARDAYAEGQRTGGDLFRVGINVDLAPVADSGPKSSFLRERTFADAPATTAVAACAFAAGLSSTGVRPTLKHFPGLGRAGATSTDAADVTVSVATAVLRADLAPYTRCAGEPRTLVMPSSARYPGLTGPEPAVLSSRTYRLLRETTGNPRPVTITDALDAGALRGRPDAAWKAVRAGATFVLTTLPGDAARLREQLADAIRRGRLRPSHVNRSSTRARAFRERL</sequence>
<feature type="domain" description="Glycoside hydrolase family 3 N-terminal" evidence="5">
    <location>
        <begin position="113"/>
        <end position="399"/>
    </location>
</feature>
<evidence type="ECO:0000313" key="6">
    <source>
        <dbReference type="EMBL" id="MDX8152099.1"/>
    </source>
</evidence>
<dbReference type="PANTHER" id="PTHR30480:SF14">
    <property type="entry name" value="HYDROLASE, PUTATIVE (AFU_ORTHOLOGUE AFUA_4G13770)-RELATED"/>
    <property type="match status" value="1"/>
</dbReference>
<feature type="compositionally biased region" description="Low complexity" evidence="4">
    <location>
        <begin position="46"/>
        <end position="57"/>
    </location>
</feature>
<dbReference type="InterPro" id="IPR036962">
    <property type="entry name" value="Glyco_hydro_3_N_sf"/>
</dbReference>
<keyword evidence="3" id="KW-0326">Glycosidase</keyword>
<evidence type="ECO:0000256" key="3">
    <source>
        <dbReference type="ARBA" id="ARBA00023295"/>
    </source>
</evidence>
<organism evidence="6 7">
    <name type="scientific">Patulibacter brassicae</name>
    <dbReference type="NCBI Taxonomy" id="1705717"/>
    <lineage>
        <taxon>Bacteria</taxon>
        <taxon>Bacillati</taxon>
        <taxon>Actinomycetota</taxon>
        <taxon>Thermoleophilia</taxon>
        <taxon>Solirubrobacterales</taxon>
        <taxon>Patulibacteraceae</taxon>
        <taxon>Patulibacter</taxon>
    </lineage>
</organism>
<evidence type="ECO:0000259" key="5">
    <source>
        <dbReference type="Pfam" id="PF00933"/>
    </source>
</evidence>
<dbReference type="GO" id="GO:0016787">
    <property type="term" value="F:hydrolase activity"/>
    <property type="evidence" value="ECO:0007669"/>
    <property type="project" value="UniProtKB-KW"/>
</dbReference>
<comment type="similarity">
    <text evidence="1">Belongs to the glycosyl hydrolase 3 family.</text>
</comment>
<dbReference type="Proteomes" id="UP001277761">
    <property type="component" value="Unassembled WGS sequence"/>
</dbReference>
<dbReference type="InterPro" id="IPR050226">
    <property type="entry name" value="NagZ_Beta-hexosaminidase"/>
</dbReference>
<dbReference type="Pfam" id="PF00933">
    <property type="entry name" value="Glyco_hydro_3"/>
    <property type="match status" value="1"/>
</dbReference>
<evidence type="ECO:0000313" key="7">
    <source>
        <dbReference type="Proteomes" id="UP001277761"/>
    </source>
</evidence>
<proteinExistence type="inferred from homology"/>
<dbReference type="EMBL" id="JAXAVX010000004">
    <property type="protein sequence ID" value="MDX8152099.1"/>
    <property type="molecule type" value="Genomic_DNA"/>
</dbReference>
<dbReference type="InterPro" id="IPR017853">
    <property type="entry name" value="GH"/>
</dbReference>
<keyword evidence="7" id="KW-1185">Reference proteome</keyword>
<feature type="region of interest" description="Disordered" evidence="4">
    <location>
        <begin position="37"/>
        <end position="68"/>
    </location>
</feature>
<dbReference type="RefSeq" id="WP_319954254.1">
    <property type="nucleotide sequence ID" value="NZ_JAXAVX010000004.1"/>
</dbReference>
<dbReference type="Gene3D" id="3.20.20.300">
    <property type="entry name" value="Glycoside hydrolase, family 3, N-terminal domain"/>
    <property type="match status" value="1"/>
</dbReference>
<dbReference type="PANTHER" id="PTHR30480">
    <property type="entry name" value="BETA-HEXOSAMINIDASE-RELATED"/>
    <property type="match status" value="1"/>
</dbReference>
<evidence type="ECO:0000256" key="2">
    <source>
        <dbReference type="ARBA" id="ARBA00022801"/>
    </source>
</evidence>
<reference evidence="6 7" key="1">
    <citation type="submission" date="2023-11" db="EMBL/GenBank/DDBJ databases">
        <authorList>
            <person name="Xu M."/>
            <person name="Jiang T."/>
        </authorList>
    </citation>
    <scope>NUCLEOTIDE SEQUENCE [LARGE SCALE GENOMIC DNA]</scope>
    <source>
        <strain evidence="6 7">SD</strain>
    </source>
</reference>
<gene>
    <name evidence="6" type="ORF">SK069_10880</name>
</gene>
<dbReference type="SUPFAM" id="SSF51445">
    <property type="entry name" value="(Trans)glycosidases"/>
    <property type="match status" value="1"/>
</dbReference>
<comment type="caution">
    <text evidence="6">The sequence shown here is derived from an EMBL/GenBank/DDBJ whole genome shotgun (WGS) entry which is preliminary data.</text>
</comment>
<evidence type="ECO:0000256" key="4">
    <source>
        <dbReference type="SAM" id="MobiDB-lite"/>
    </source>
</evidence>
<keyword evidence="2 6" id="KW-0378">Hydrolase</keyword>
<accession>A0ABU4VK80</accession>
<evidence type="ECO:0000256" key="1">
    <source>
        <dbReference type="ARBA" id="ARBA00005336"/>
    </source>
</evidence>